<keyword evidence="2" id="KW-1185">Reference proteome</keyword>
<organism evidence="1 2">
    <name type="scientific">Brevibacterium mcbrellneri ATCC 49030</name>
    <dbReference type="NCBI Taxonomy" id="585530"/>
    <lineage>
        <taxon>Bacteria</taxon>
        <taxon>Bacillati</taxon>
        <taxon>Actinomycetota</taxon>
        <taxon>Actinomycetes</taxon>
        <taxon>Micrococcales</taxon>
        <taxon>Brevibacteriaceae</taxon>
        <taxon>Brevibacterium</taxon>
    </lineage>
</organism>
<dbReference type="Proteomes" id="UP000005714">
    <property type="component" value="Unassembled WGS sequence"/>
</dbReference>
<dbReference type="EMBL" id="ADNU01000065">
    <property type="protein sequence ID" value="EFG46723.1"/>
    <property type="molecule type" value="Genomic_DNA"/>
</dbReference>
<gene>
    <name evidence="1" type="ORF">HMPREF0183_2038</name>
</gene>
<comment type="caution">
    <text evidence="1">The sequence shown here is derived from an EMBL/GenBank/DDBJ whole genome shotgun (WGS) entry which is preliminary data.</text>
</comment>
<name>D4YQ28_9MICO</name>
<protein>
    <submittedName>
        <fullName evidence="1">Uncharacterized protein</fullName>
    </submittedName>
</protein>
<proteinExistence type="predicted"/>
<dbReference type="AlphaFoldDB" id="D4YQ28"/>
<sequence>MARMCPKSENVAARELWIAHKTLLAEPPTIQLVGELVGDLVSRVRR</sequence>
<reference evidence="1 2" key="1">
    <citation type="submission" date="2010-04" db="EMBL/GenBank/DDBJ databases">
        <authorList>
            <person name="Qin X."/>
            <person name="Bachman B."/>
            <person name="Battles P."/>
            <person name="Bell A."/>
            <person name="Bess C."/>
            <person name="Bickham C."/>
            <person name="Chaboub L."/>
            <person name="Chen D."/>
            <person name="Coyle M."/>
            <person name="Deiros D.R."/>
            <person name="Dinh H."/>
            <person name="Forbes L."/>
            <person name="Fowler G."/>
            <person name="Francisco L."/>
            <person name="Fu Q."/>
            <person name="Gubbala S."/>
            <person name="Hale W."/>
            <person name="Han Y."/>
            <person name="Hemphill L."/>
            <person name="Highlander S.K."/>
            <person name="Hirani K."/>
            <person name="Hogues M."/>
            <person name="Jackson L."/>
            <person name="Jakkamsetti A."/>
            <person name="Javaid M."/>
            <person name="Jiang H."/>
            <person name="Korchina V."/>
            <person name="Kovar C."/>
            <person name="Lara F."/>
            <person name="Lee S."/>
            <person name="Mata R."/>
            <person name="Mathew T."/>
            <person name="Moen C."/>
            <person name="Morales K."/>
            <person name="Munidasa M."/>
            <person name="Nazareth L."/>
            <person name="Ngo R."/>
            <person name="Nguyen L."/>
            <person name="Okwuonu G."/>
            <person name="Ongeri F."/>
            <person name="Patil S."/>
            <person name="Petrosino J."/>
            <person name="Pham C."/>
            <person name="Pham P."/>
            <person name="Pu L.-L."/>
            <person name="Puazo M."/>
            <person name="Raj R."/>
            <person name="Reid J."/>
            <person name="Rouhana J."/>
            <person name="Saada N."/>
            <person name="Shang Y."/>
            <person name="Simmons D."/>
            <person name="Thornton R."/>
            <person name="Warren J."/>
            <person name="Weissenberger G."/>
            <person name="Zhang J."/>
            <person name="Zhang L."/>
            <person name="Zhou C."/>
            <person name="Zhu D."/>
            <person name="Muzny D."/>
            <person name="Worley K."/>
            <person name="Gibbs R."/>
        </authorList>
    </citation>
    <scope>NUCLEOTIDE SEQUENCE [LARGE SCALE GENOMIC DNA]</scope>
    <source>
        <strain evidence="1 2">ATCC 49030</strain>
    </source>
</reference>
<evidence type="ECO:0000313" key="2">
    <source>
        <dbReference type="Proteomes" id="UP000005714"/>
    </source>
</evidence>
<accession>D4YQ28</accession>
<evidence type="ECO:0000313" key="1">
    <source>
        <dbReference type="EMBL" id="EFG46723.1"/>
    </source>
</evidence>